<evidence type="ECO:0000313" key="2">
    <source>
        <dbReference type="EMBL" id="KAL3310458.1"/>
    </source>
</evidence>
<feature type="domain" description="Fibronectin type-III" evidence="1">
    <location>
        <begin position="114"/>
        <end position="200"/>
    </location>
</feature>
<evidence type="ECO:0000313" key="3">
    <source>
        <dbReference type="Proteomes" id="UP001626550"/>
    </source>
</evidence>
<dbReference type="CDD" id="cd00063">
    <property type="entry name" value="FN3"/>
    <property type="match status" value="1"/>
</dbReference>
<protein>
    <recommendedName>
        <fullName evidence="1">Fibronectin type-III domain-containing protein</fullName>
    </recommendedName>
</protein>
<dbReference type="AlphaFoldDB" id="A0ABD2PTS0"/>
<feature type="non-terminal residue" evidence="2">
    <location>
        <position position="1"/>
    </location>
</feature>
<reference evidence="2 3" key="1">
    <citation type="submission" date="2024-11" db="EMBL/GenBank/DDBJ databases">
        <title>Adaptive evolution of stress response genes in parasites aligns with host niche diversity.</title>
        <authorList>
            <person name="Hahn C."/>
            <person name="Resl P."/>
        </authorList>
    </citation>
    <scope>NUCLEOTIDE SEQUENCE [LARGE SCALE GENOMIC DNA]</scope>
    <source>
        <strain evidence="2">EGGRZ-B1_66</strain>
        <tissue evidence="2">Body</tissue>
    </source>
</reference>
<dbReference type="InterPro" id="IPR013783">
    <property type="entry name" value="Ig-like_fold"/>
</dbReference>
<accession>A0ABD2PTS0</accession>
<evidence type="ECO:0000259" key="1">
    <source>
        <dbReference type="PROSITE" id="PS50853"/>
    </source>
</evidence>
<dbReference type="Gene3D" id="2.60.40.10">
    <property type="entry name" value="Immunoglobulins"/>
    <property type="match status" value="1"/>
</dbReference>
<dbReference type="SUPFAM" id="SSF49265">
    <property type="entry name" value="Fibronectin type III"/>
    <property type="match status" value="1"/>
</dbReference>
<dbReference type="EMBL" id="JBJKFK010002938">
    <property type="protein sequence ID" value="KAL3310458.1"/>
    <property type="molecule type" value="Genomic_DNA"/>
</dbReference>
<proteinExistence type="predicted"/>
<gene>
    <name evidence="2" type="ORF">Ciccas_010977</name>
</gene>
<dbReference type="SMART" id="SM00060">
    <property type="entry name" value="FN3"/>
    <property type="match status" value="1"/>
</dbReference>
<name>A0ABD2PTS0_9PLAT</name>
<dbReference type="PROSITE" id="PS50853">
    <property type="entry name" value="FN3"/>
    <property type="match status" value="1"/>
</dbReference>
<keyword evidence="3" id="KW-1185">Reference proteome</keyword>
<sequence>PDLLGAFVKVLDAKTIELKALFAGNGAENLPANVKLQVKIYQGVTAYTADQEPVEGPHIYDPEKVAKIAFEPSMYKMYYATVALVDTTKTTPLALTKEVSSNSFSAITQSILPEPTNVQAGKSTDTKLELTWNKVDGATSYLVTILPLLGGNAVNVEVKENNVVVQGLLPCTRYNARVTAIATDKRSFSSVPLMIETELPVTLLKPVSVFMYSLDDKKAKIVIKDLIRVCHTLYTIQVVNAQKPEEKILEFDQLVSNELTVDLTKAGVYKAVVVATSVGKKSQATESNVLDMPPRTTKSVGSKLALQVKLMNLDGSDMVFKPVMAEQKSPAFARINEQFCKLAQLALAFHQSSLAVDMADCRVGSVKNGSVIVDGSMGLDQINPQAVAKFTPSSFEQALVAGLKSVPPEELAKVGTAYNLHSIKAVLSGPSEISLLCFFCSSQFRCNRGHQSHHSDYAQLATGLFRHLLIHYAHKHKQRQMLSIALFTKIITV</sequence>
<dbReference type="Proteomes" id="UP001626550">
    <property type="component" value="Unassembled WGS sequence"/>
</dbReference>
<dbReference type="Pfam" id="PF00041">
    <property type="entry name" value="fn3"/>
    <property type="match status" value="1"/>
</dbReference>
<organism evidence="2 3">
    <name type="scientific">Cichlidogyrus casuarinus</name>
    <dbReference type="NCBI Taxonomy" id="1844966"/>
    <lineage>
        <taxon>Eukaryota</taxon>
        <taxon>Metazoa</taxon>
        <taxon>Spiralia</taxon>
        <taxon>Lophotrochozoa</taxon>
        <taxon>Platyhelminthes</taxon>
        <taxon>Monogenea</taxon>
        <taxon>Monopisthocotylea</taxon>
        <taxon>Dactylogyridea</taxon>
        <taxon>Ancyrocephalidae</taxon>
        <taxon>Cichlidogyrus</taxon>
    </lineage>
</organism>
<dbReference type="InterPro" id="IPR003961">
    <property type="entry name" value="FN3_dom"/>
</dbReference>
<comment type="caution">
    <text evidence="2">The sequence shown here is derived from an EMBL/GenBank/DDBJ whole genome shotgun (WGS) entry which is preliminary data.</text>
</comment>
<dbReference type="InterPro" id="IPR036116">
    <property type="entry name" value="FN3_sf"/>
</dbReference>